<evidence type="ECO:0000313" key="1">
    <source>
        <dbReference type="EMBL" id="MCU5782335.1"/>
    </source>
</evidence>
<comment type="caution">
    <text evidence="1">The sequence shown here is derived from an EMBL/GenBank/DDBJ whole genome shotgun (WGS) entry which is preliminary data.</text>
</comment>
<evidence type="ECO:0008006" key="3">
    <source>
        <dbReference type="Google" id="ProtNLM"/>
    </source>
</evidence>
<evidence type="ECO:0000313" key="2">
    <source>
        <dbReference type="Proteomes" id="UP001064106"/>
    </source>
</evidence>
<protein>
    <recommendedName>
        <fullName evidence="3">DUF4440 domain-containing protein</fullName>
    </recommendedName>
</protein>
<keyword evidence="2" id="KW-1185">Reference proteome</keyword>
<dbReference type="Proteomes" id="UP001064106">
    <property type="component" value="Unassembled WGS sequence"/>
</dbReference>
<dbReference type="EMBL" id="ARXS01000007">
    <property type="protein sequence ID" value="MCU5782335.1"/>
    <property type="molecule type" value="Genomic_DNA"/>
</dbReference>
<reference evidence="1" key="1">
    <citation type="submission" date="2012-09" db="EMBL/GenBank/DDBJ databases">
        <title>Genome Sequence of alkane-degrading Bacterium Alcanivorax balearicus MACL04.</title>
        <authorList>
            <person name="Lai Q."/>
            <person name="Shao Z."/>
        </authorList>
    </citation>
    <scope>NUCLEOTIDE SEQUENCE</scope>
    <source>
        <strain evidence="1">MACL04</strain>
    </source>
</reference>
<proteinExistence type="predicted"/>
<accession>A0ABT2QXS9</accession>
<sequence>MLDSEQIAYFVDYDIPFPFELRVNDVIVAGGTQAGPGPETLNDYILESGEQSVTLRVWAPDDYNGGQLRPRDILALTEAGDRPPTLYMVDKRTDEFKKLRALAFAPVDHNLPFVEQTWHFNAEVPYTLEGWRSSEDLSLWDREELEQATVARFSELRNLLNSGDGKGFVDELAASNEELFVSNYFPRKKRREFVVNLEEVYGSLKGLVPPVENYRIRIMGSGRAVTLEATGKYQGHGVLTTEDTKEGTVYLISVVLHKPKDSKELEVARITGWITGMEIE</sequence>
<name>A0ABT2QXS9_9GAMM</name>
<gene>
    <name evidence="1" type="ORF">MA04_01635</name>
</gene>
<organism evidence="1 2">
    <name type="scientific">Alloalcanivorax balearicus MACL04</name>
    <dbReference type="NCBI Taxonomy" id="1177182"/>
    <lineage>
        <taxon>Bacteria</taxon>
        <taxon>Pseudomonadati</taxon>
        <taxon>Pseudomonadota</taxon>
        <taxon>Gammaproteobacteria</taxon>
        <taxon>Oceanospirillales</taxon>
        <taxon>Alcanivoracaceae</taxon>
        <taxon>Alloalcanivorax</taxon>
    </lineage>
</organism>